<keyword evidence="3" id="KW-1185">Reference proteome</keyword>
<protein>
    <submittedName>
        <fullName evidence="2">Uncharacterized protein</fullName>
    </submittedName>
</protein>
<name>A0ABR1E312_NECAM</name>
<dbReference type="EMBL" id="JAVFWL010000005">
    <property type="protein sequence ID" value="KAK6757079.1"/>
    <property type="molecule type" value="Genomic_DNA"/>
</dbReference>
<evidence type="ECO:0000313" key="3">
    <source>
        <dbReference type="Proteomes" id="UP001303046"/>
    </source>
</evidence>
<reference evidence="2 3" key="1">
    <citation type="submission" date="2023-08" db="EMBL/GenBank/DDBJ databases">
        <title>A Necator americanus chromosomal reference genome.</title>
        <authorList>
            <person name="Ilik V."/>
            <person name="Petrzelkova K.J."/>
            <person name="Pardy F."/>
            <person name="Fuh T."/>
            <person name="Niatou-Singa F.S."/>
            <person name="Gouil Q."/>
            <person name="Baker L."/>
            <person name="Ritchie M.E."/>
            <person name="Jex A.R."/>
            <person name="Gazzola D."/>
            <person name="Li H."/>
            <person name="Toshio Fujiwara R."/>
            <person name="Zhan B."/>
            <person name="Aroian R.V."/>
            <person name="Pafco B."/>
            <person name="Schwarz E.M."/>
        </authorList>
    </citation>
    <scope>NUCLEOTIDE SEQUENCE [LARGE SCALE GENOMIC DNA]</scope>
    <source>
        <strain evidence="2 3">Aroian</strain>
        <tissue evidence="2">Whole animal</tissue>
    </source>
</reference>
<feature type="region of interest" description="Disordered" evidence="1">
    <location>
        <begin position="52"/>
        <end position="73"/>
    </location>
</feature>
<evidence type="ECO:0000313" key="2">
    <source>
        <dbReference type="EMBL" id="KAK6757079.1"/>
    </source>
</evidence>
<gene>
    <name evidence="2" type="primary">Necator_chrV.g19899</name>
    <name evidence="2" type="ORF">RB195_015107</name>
</gene>
<comment type="caution">
    <text evidence="2">The sequence shown here is derived from an EMBL/GenBank/DDBJ whole genome shotgun (WGS) entry which is preliminary data.</text>
</comment>
<dbReference type="Proteomes" id="UP001303046">
    <property type="component" value="Unassembled WGS sequence"/>
</dbReference>
<accession>A0ABR1E312</accession>
<sequence length="73" mass="8280">MRSVFGMSLILHKISSTRTSNITEDSHTFLTEETHAEIYSTKKIGMCQDITNGNSSEYSEVEHERSLQCSSHK</sequence>
<evidence type="ECO:0000256" key="1">
    <source>
        <dbReference type="SAM" id="MobiDB-lite"/>
    </source>
</evidence>
<organism evidence="2 3">
    <name type="scientific">Necator americanus</name>
    <name type="common">Human hookworm</name>
    <dbReference type="NCBI Taxonomy" id="51031"/>
    <lineage>
        <taxon>Eukaryota</taxon>
        <taxon>Metazoa</taxon>
        <taxon>Ecdysozoa</taxon>
        <taxon>Nematoda</taxon>
        <taxon>Chromadorea</taxon>
        <taxon>Rhabditida</taxon>
        <taxon>Rhabditina</taxon>
        <taxon>Rhabditomorpha</taxon>
        <taxon>Strongyloidea</taxon>
        <taxon>Ancylostomatidae</taxon>
        <taxon>Bunostominae</taxon>
        <taxon>Necator</taxon>
    </lineage>
</organism>
<proteinExistence type="predicted"/>